<dbReference type="GO" id="GO:0005635">
    <property type="term" value="C:nuclear envelope"/>
    <property type="evidence" value="ECO:0007669"/>
    <property type="project" value="TreeGrafter"/>
</dbReference>
<feature type="domain" description="Importin N-terminal" evidence="6">
    <location>
        <begin position="64"/>
        <end position="140"/>
    </location>
</feature>
<evidence type="ECO:0000259" key="6">
    <source>
        <dbReference type="PROSITE" id="PS50166"/>
    </source>
</evidence>
<dbReference type="Pfam" id="PF03810">
    <property type="entry name" value="IBN_N"/>
    <property type="match status" value="1"/>
</dbReference>
<dbReference type="Gene3D" id="1.25.10.10">
    <property type="entry name" value="Leucine-rich Repeat Variant"/>
    <property type="match status" value="1"/>
</dbReference>
<dbReference type="AlphaFoldDB" id="A0AA38UFM4"/>
<dbReference type="InterPro" id="IPR001494">
    <property type="entry name" value="Importin-beta_N"/>
</dbReference>
<comment type="subcellular location">
    <subcellularLocation>
        <location evidence="1">Nucleus</location>
    </subcellularLocation>
</comment>
<sequence>MGFIKLLMEKFLSSLMMMERKQKVALCLFGSLRDFFSSLMSSPSNVAECLAGTLETNPNVRMAAELKLAELMAVPETGLALSQLISTQGADLNLRQSASIVLRKYVRERWSPYFQTFRGSAPSAEIKSQIRHAVFNGLSDPVRKIRSLSAHTLSSIANCDWPDEYPDLLTSLINLLSSNSPDSVHGAMQVFTEFIKSDLTEDQILPVLRDLLPVLLSILGSTETQTPLTRSRTVSVFRQCVISLFMVKEQHPQSVKEAITSILPVWLEAFKVLLNMDPLKDVAEGSNWEGLAVRIQIFKAADTIHTSFPRAIVPYLPELVPAALSHLNSLYPTFERYYLASTESVPSSSEDEAIELPQLITSIMDFVSSIVRSGKARDWFTGDNAIALVSAVFDYIQMTDDDEENWANNANAFVAQEDDDLAPYSVRVAGLDLLTCLLDRTPAQTTATCHNVIQKVVQSSDQARSSGKKDWWRPLEAALTAVGSQAETIQECIDDEKESGRSKPIDIESLLANVIPTILGQSDFPFLQGRGFVFASQYAKLLPVQLAGQYLDAAIHVIEANEASIPIKVSAVKAVHNFCVGSDESALSPFIPRIAKDLGPFLAVTSEDTLSLVLETLSVVLEVDKGKWMTQELADSLVVSVIDVWSKNNKDPIFLSIFPDILNSLAAADVPGIYETVVKQALPLLCNSIAVATVDQSYIAGSAIELVGSLVKASSNGLGEGFFPLLAPSLFKCLTEVEDRDVLQNGISCLTLIVRKDCGQLLAWRDASGQSGLEHVLRLVARILQAEDESAGLTIGELIIHLLRRAGESVLPVLPELLHAMVTRMLTAKTATFVQSLVVPFAFLINNQRDTVLALLEEMNIQGRTGLDVLIQTWCENAETFQGFWPSRSSTMALTALFASERPSLQVLMVKGDIILKPETKNVIMTRSRTKTTPTEFTSVPFPVKAIKILLHEVQSGGEPATMGTTQEFTDDVDSDDGDDDWADTGEVTKDSDLDFLSELIGPKGMAFDNDDILDDSDDEDLKGDPISQIDMQAHLVSFFKECAARNTNHFSNVADQLSAEETLVVRRIVEQS</sequence>
<dbReference type="EMBL" id="MU806132">
    <property type="protein sequence ID" value="KAJ3839355.1"/>
    <property type="molecule type" value="Genomic_DNA"/>
</dbReference>
<evidence type="ECO:0000313" key="7">
    <source>
        <dbReference type="EMBL" id="KAJ3839355.1"/>
    </source>
</evidence>
<dbReference type="SUPFAM" id="SSF48371">
    <property type="entry name" value="ARM repeat"/>
    <property type="match status" value="1"/>
</dbReference>
<evidence type="ECO:0000256" key="2">
    <source>
        <dbReference type="ARBA" id="ARBA00022448"/>
    </source>
</evidence>
<dbReference type="PANTHER" id="PTHR10997">
    <property type="entry name" value="IMPORTIN-7, 8, 11"/>
    <property type="match status" value="1"/>
</dbReference>
<keyword evidence="3" id="KW-0653">Protein transport</keyword>
<dbReference type="InterPro" id="IPR011989">
    <property type="entry name" value="ARM-like"/>
</dbReference>
<name>A0AA38UFM4_9AGAR</name>
<gene>
    <name evidence="7" type="ORF">F5878DRAFT_123415</name>
</gene>
<keyword evidence="2" id="KW-0813">Transport</keyword>
<proteinExistence type="predicted"/>
<evidence type="ECO:0000313" key="8">
    <source>
        <dbReference type="Proteomes" id="UP001163846"/>
    </source>
</evidence>
<feature type="compositionally biased region" description="Acidic residues" evidence="5">
    <location>
        <begin position="969"/>
        <end position="984"/>
    </location>
</feature>
<keyword evidence="8" id="KW-1185">Reference proteome</keyword>
<dbReference type="InterPro" id="IPR016024">
    <property type="entry name" value="ARM-type_fold"/>
</dbReference>
<protein>
    <submittedName>
        <fullName evidence="7">ARM repeat-containing protein</fullName>
    </submittedName>
</protein>
<evidence type="ECO:0000256" key="5">
    <source>
        <dbReference type="SAM" id="MobiDB-lite"/>
    </source>
</evidence>
<evidence type="ECO:0000256" key="1">
    <source>
        <dbReference type="ARBA" id="ARBA00004123"/>
    </source>
</evidence>
<comment type="caution">
    <text evidence="7">The sequence shown here is derived from an EMBL/GenBank/DDBJ whole genome shotgun (WGS) entry which is preliminary data.</text>
</comment>
<accession>A0AA38UFM4</accession>
<dbReference type="GO" id="GO:0005829">
    <property type="term" value="C:cytosol"/>
    <property type="evidence" value="ECO:0007669"/>
    <property type="project" value="TreeGrafter"/>
</dbReference>
<keyword evidence="4" id="KW-0539">Nucleus</keyword>
<dbReference type="PROSITE" id="PS50166">
    <property type="entry name" value="IMPORTIN_B_NT"/>
    <property type="match status" value="1"/>
</dbReference>
<organism evidence="7 8">
    <name type="scientific">Lentinula raphanica</name>
    <dbReference type="NCBI Taxonomy" id="153919"/>
    <lineage>
        <taxon>Eukaryota</taxon>
        <taxon>Fungi</taxon>
        <taxon>Dikarya</taxon>
        <taxon>Basidiomycota</taxon>
        <taxon>Agaricomycotina</taxon>
        <taxon>Agaricomycetes</taxon>
        <taxon>Agaricomycetidae</taxon>
        <taxon>Agaricales</taxon>
        <taxon>Marasmiineae</taxon>
        <taxon>Omphalotaceae</taxon>
        <taxon>Lentinula</taxon>
    </lineage>
</organism>
<dbReference type="PANTHER" id="PTHR10997:SF9">
    <property type="entry name" value="IMPORTIN-9"/>
    <property type="match status" value="1"/>
</dbReference>
<reference evidence="7" key="1">
    <citation type="submission" date="2022-08" db="EMBL/GenBank/DDBJ databases">
        <authorList>
            <consortium name="DOE Joint Genome Institute"/>
            <person name="Min B."/>
            <person name="Riley R."/>
            <person name="Sierra-Patev S."/>
            <person name="Naranjo-Ortiz M."/>
            <person name="Looney B."/>
            <person name="Konkel Z."/>
            <person name="Slot J.C."/>
            <person name="Sakamoto Y."/>
            <person name="Steenwyk J.L."/>
            <person name="Rokas A."/>
            <person name="Carro J."/>
            <person name="Camarero S."/>
            <person name="Ferreira P."/>
            <person name="Molpeceres G."/>
            <person name="Ruiz-Duenas F.J."/>
            <person name="Serrano A."/>
            <person name="Henrissat B."/>
            <person name="Drula E."/>
            <person name="Hughes K.W."/>
            <person name="Mata J.L."/>
            <person name="Ishikawa N.K."/>
            <person name="Vargas-Isla R."/>
            <person name="Ushijima S."/>
            <person name="Smith C.A."/>
            <person name="Ahrendt S."/>
            <person name="Andreopoulos W."/>
            <person name="He G."/>
            <person name="Labutti K."/>
            <person name="Lipzen A."/>
            <person name="Ng V."/>
            <person name="Sandor L."/>
            <person name="Barry K."/>
            <person name="Martinez A.T."/>
            <person name="Xiao Y."/>
            <person name="Gibbons J.G."/>
            <person name="Terashima K."/>
            <person name="Hibbett D.S."/>
            <person name="Grigoriev I.V."/>
        </authorList>
    </citation>
    <scope>NUCLEOTIDE SEQUENCE</scope>
    <source>
        <strain evidence="7">TFB9207</strain>
    </source>
</reference>
<dbReference type="Pfam" id="PF25018">
    <property type="entry name" value="HEAT_IPO9_c"/>
    <property type="match status" value="1"/>
</dbReference>
<dbReference type="GO" id="GO:0006606">
    <property type="term" value="P:protein import into nucleus"/>
    <property type="evidence" value="ECO:0007669"/>
    <property type="project" value="TreeGrafter"/>
</dbReference>
<dbReference type="Proteomes" id="UP001163846">
    <property type="component" value="Unassembled WGS sequence"/>
</dbReference>
<dbReference type="InterPro" id="IPR056840">
    <property type="entry name" value="HEAT_IPO9_central"/>
</dbReference>
<dbReference type="SMART" id="SM00913">
    <property type="entry name" value="IBN_N"/>
    <property type="match status" value="1"/>
</dbReference>
<evidence type="ECO:0000256" key="4">
    <source>
        <dbReference type="ARBA" id="ARBA00023242"/>
    </source>
</evidence>
<feature type="region of interest" description="Disordered" evidence="5">
    <location>
        <begin position="958"/>
        <end position="988"/>
    </location>
</feature>
<dbReference type="GO" id="GO:0031267">
    <property type="term" value="F:small GTPase binding"/>
    <property type="evidence" value="ECO:0007669"/>
    <property type="project" value="InterPro"/>
</dbReference>
<evidence type="ECO:0000256" key="3">
    <source>
        <dbReference type="ARBA" id="ARBA00022927"/>
    </source>
</evidence>